<dbReference type="Pfam" id="PF00175">
    <property type="entry name" value="NAD_binding_1"/>
    <property type="match status" value="1"/>
</dbReference>
<evidence type="ECO:0000259" key="5">
    <source>
        <dbReference type="PROSITE" id="PS51384"/>
    </source>
</evidence>
<feature type="transmembrane region" description="Helical" evidence="3">
    <location>
        <begin position="12"/>
        <end position="33"/>
    </location>
</feature>
<evidence type="ECO:0000256" key="3">
    <source>
        <dbReference type="SAM" id="Phobius"/>
    </source>
</evidence>
<dbReference type="CDD" id="cd06200">
    <property type="entry name" value="SiR_like1"/>
    <property type="match status" value="1"/>
</dbReference>
<dbReference type="InterPro" id="IPR005625">
    <property type="entry name" value="PepSY-ass_TM"/>
</dbReference>
<keyword evidence="3" id="KW-0812">Transmembrane</keyword>
<keyword evidence="3" id="KW-0472">Membrane</keyword>
<name>A0ABX8N3T0_9PSED</name>
<protein>
    <submittedName>
        <fullName evidence="6">Sulfite reductase flavoprotein subunit alpha</fullName>
    </submittedName>
</protein>
<keyword evidence="2" id="KW-0288">FMN</keyword>
<dbReference type="PANTHER" id="PTHR34219:SF3">
    <property type="entry name" value="BLL7967 PROTEIN"/>
    <property type="match status" value="1"/>
</dbReference>
<proteinExistence type="predicted"/>
<dbReference type="RefSeq" id="WP_217840211.1">
    <property type="nucleotide sequence ID" value="NZ_CP077076.1"/>
</dbReference>
<gene>
    <name evidence="6" type="ORF">KSS94_22245</name>
</gene>
<evidence type="ECO:0000313" key="6">
    <source>
        <dbReference type="EMBL" id="QXH50639.1"/>
    </source>
</evidence>
<feature type="domain" description="FAD-binding FR-type" evidence="5">
    <location>
        <begin position="544"/>
        <end position="711"/>
    </location>
</feature>
<dbReference type="InterPro" id="IPR008254">
    <property type="entry name" value="Flavodoxin/NO_synth"/>
</dbReference>
<keyword evidence="3" id="KW-1133">Transmembrane helix</keyword>
<feature type="transmembrane region" description="Helical" evidence="3">
    <location>
        <begin position="346"/>
        <end position="367"/>
    </location>
</feature>
<keyword evidence="1" id="KW-0285">Flavoprotein</keyword>
<evidence type="ECO:0000256" key="1">
    <source>
        <dbReference type="ARBA" id="ARBA00022630"/>
    </source>
</evidence>
<dbReference type="InterPro" id="IPR001433">
    <property type="entry name" value="OxRdtase_FAD/NAD-bd"/>
</dbReference>
<feature type="transmembrane region" description="Helical" evidence="3">
    <location>
        <begin position="186"/>
        <end position="210"/>
    </location>
</feature>
<feature type="transmembrane region" description="Helical" evidence="3">
    <location>
        <begin position="140"/>
        <end position="158"/>
    </location>
</feature>
<sequence length="850" mass="93265">MVKKTLFQLHWFFGITAGLVLALMGITGALYSFQEELLRAFNADVLKVEVRAEGVLPPAELVQRVEAAQGEKVAMLWVDVREGNAARIFFTPPPGERRGTLRYADPYTGELKGEAAGQGFFNLMLNLHRFLAMGDTGRQITGACTLMLIFFCLSGLYLRWPRKALNWRTWLTLDWAKKGRAFNWDLHAVFGTWCLVFYLLFALTGLFWSYEWYRAGLNKLLADPPAAGEQKRGEGRGRHGPPKVDNNAPALVVDYDAIWASLKQAAGPGLAMYNLRLPPAGGQPANLFYLQADAAHPRAFNTLVLDPATGQVKNHDRYLDKSFKAQLLQSVYALHVGEYFGLPGRIIVTAASLTMPLFFVTGWLLYLDRRRKKRQVRAARGAVGAAGKAGDSWLVGFASQSGLAEQLAWQSAGQLQAAGYPVQVRPLAELGEPELRQANRALFVVSTFGDGEAPDSARGFERKVIGQPWALQHLDYALLALGDRQYPHFCGFARRLQAWLAERGASSAFSPVEVDNADPAALQLWQQELAQLTGTQPVAAWQPPSFGNWTLASRELLNPGSQGQPVYLLGLRAQEPASWEAGDLVEILPLNGQPRIDAFLHGMALDAAAQVQVDGLGETLGQALAGRQLPTRRDHLIGLHPQALVDALVPIGSREYSIASIASDGVLELIVRQERHPDGHLGLGSGWLTEYLPVQGCVSLRLRRNSGFHLPEGDAPLVLIGNGTGLAGLRSLLKARIAAGEQRNWLLFGERNRAHDLLCAAQLEGWLAKGELARLDLAFSRDQAEKVYVQDVLLQQAGELKRWVEDGACIYVCGSLHGMAAGVDAALQGMLGQAQVQQLIEDGRYRRDVY</sequence>
<accession>A0ABX8N3T0</accession>
<reference evidence="6" key="1">
    <citation type="journal article" date="2021" name="Microorganisms">
        <title>The Ever-Expanding Pseudomonas Genus: Description of 43 New Species and Partition of the Pseudomonas putida Group.</title>
        <authorList>
            <person name="Girard L."/>
            <person name="Lood C."/>
            <person name="Hofte M."/>
            <person name="Vandamme P."/>
            <person name="Rokni-Zadeh H."/>
            <person name="van Noort V."/>
            <person name="Lavigne R."/>
            <person name="De Mot R."/>
        </authorList>
    </citation>
    <scope>NUCLEOTIDE SEQUENCE</scope>
    <source>
        <strain evidence="6">COW40</strain>
    </source>
</reference>
<dbReference type="PROSITE" id="PS50902">
    <property type="entry name" value="FLAVODOXIN_LIKE"/>
    <property type="match status" value="1"/>
</dbReference>
<evidence type="ECO:0000256" key="2">
    <source>
        <dbReference type="ARBA" id="ARBA00022643"/>
    </source>
</evidence>
<evidence type="ECO:0000259" key="4">
    <source>
        <dbReference type="PROSITE" id="PS50902"/>
    </source>
</evidence>
<dbReference type="EMBL" id="CP077076">
    <property type="protein sequence ID" value="QXH50639.1"/>
    <property type="molecule type" value="Genomic_DNA"/>
</dbReference>
<evidence type="ECO:0000313" key="7">
    <source>
        <dbReference type="Proteomes" id="UP001046350"/>
    </source>
</evidence>
<keyword evidence="7" id="KW-1185">Reference proteome</keyword>
<dbReference type="Pfam" id="PF00258">
    <property type="entry name" value="Flavodoxin_1"/>
    <property type="match status" value="1"/>
</dbReference>
<dbReference type="InterPro" id="IPR017927">
    <property type="entry name" value="FAD-bd_FR_type"/>
</dbReference>
<dbReference type="Pfam" id="PF03929">
    <property type="entry name" value="PepSY_TM"/>
    <property type="match status" value="1"/>
</dbReference>
<organism evidence="6 7">
    <name type="scientific">Pseudomonas fakonensis</name>
    <dbReference type="NCBI Taxonomy" id="2842355"/>
    <lineage>
        <taxon>Bacteria</taxon>
        <taxon>Pseudomonadati</taxon>
        <taxon>Pseudomonadota</taxon>
        <taxon>Gammaproteobacteria</taxon>
        <taxon>Pseudomonadales</taxon>
        <taxon>Pseudomonadaceae</taxon>
        <taxon>Pseudomonas</taxon>
    </lineage>
</organism>
<dbReference type="PROSITE" id="PS51384">
    <property type="entry name" value="FAD_FR"/>
    <property type="match status" value="1"/>
</dbReference>
<dbReference type="Proteomes" id="UP001046350">
    <property type="component" value="Chromosome"/>
</dbReference>
<feature type="domain" description="Flavodoxin-like" evidence="4">
    <location>
        <begin position="393"/>
        <end position="530"/>
    </location>
</feature>
<dbReference type="PANTHER" id="PTHR34219">
    <property type="entry name" value="IRON-REGULATED INNER MEMBRANE PROTEIN-RELATED"/>
    <property type="match status" value="1"/>
</dbReference>